<evidence type="ECO:0000313" key="1">
    <source>
        <dbReference type="EMBL" id="MBH8564666.1"/>
    </source>
</evidence>
<gene>
    <name evidence="1" type="ORF">I8748_21180</name>
</gene>
<accession>A0A8J7LCG3</accession>
<name>A0A8J7LCG3_9NOST</name>
<comment type="caution">
    <text evidence="1">The sequence shown here is derived from an EMBL/GenBank/DDBJ whole genome shotgun (WGS) entry which is preliminary data.</text>
</comment>
<organism evidence="1 2">
    <name type="scientific">Amazonocrinis nigriterrae CENA67</name>
    <dbReference type="NCBI Taxonomy" id="2794033"/>
    <lineage>
        <taxon>Bacteria</taxon>
        <taxon>Bacillati</taxon>
        <taxon>Cyanobacteriota</taxon>
        <taxon>Cyanophyceae</taxon>
        <taxon>Nostocales</taxon>
        <taxon>Nostocaceae</taxon>
        <taxon>Amazonocrinis</taxon>
        <taxon>Amazonocrinis nigriterrae</taxon>
    </lineage>
</organism>
<sequence>MPTLKLTNEQVIELIKQLPTEQQLELFKFLLLQQWGQWESLSRYGVDQVRLIAQERGYNWDTMTEEERETFVDEVVHED</sequence>
<dbReference type="Proteomes" id="UP000632766">
    <property type="component" value="Unassembled WGS sequence"/>
</dbReference>
<evidence type="ECO:0000313" key="2">
    <source>
        <dbReference type="Proteomes" id="UP000632766"/>
    </source>
</evidence>
<keyword evidence="2" id="KW-1185">Reference proteome</keyword>
<evidence type="ECO:0008006" key="3">
    <source>
        <dbReference type="Google" id="ProtNLM"/>
    </source>
</evidence>
<reference evidence="1 2" key="1">
    <citation type="journal article" date="2021" name="Int. J. Syst. Evol. Microbiol.">
        <title>Amazonocrinis nigriterrae gen. nov., sp. nov., Atlanticothrix silvestris gen. nov., sp. nov. and Dendronalium phyllosphericum gen. nov., sp. nov., nostocacean cyanobacteria from Brazilian environments.</title>
        <authorList>
            <person name="Alvarenga D.O."/>
            <person name="Andreote A.P.D."/>
            <person name="Branco L.H.Z."/>
            <person name="Delbaje E."/>
            <person name="Cruz R.B."/>
            <person name="Varani A.M."/>
            <person name="Fiore M.F."/>
        </authorList>
    </citation>
    <scope>NUCLEOTIDE SEQUENCE [LARGE SCALE GENOMIC DNA]</scope>
    <source>
        <strain evidence="1 2">CENA67</strain>
    </source>
</reference>
<proteinExistence type="predicted"/>
<dbReference type="EMBL" id="JAECZC010000049">
    <property type="protein sequence ID" value="MBH8564666.1"/>
    <property type="molecule type" value="Genomic_DNA"/>
</dbReference>
<dbReference type="AlphaFoldDB" id="A0A8J7LCG3"/>
<protein>
    <recommendedName>
        <fullName evidence="3">DUF2281 domain-containing protein</fullName>
    </recommendedName>
</protein>
<dbReference type="RefSeq" id="WP_198126496.1">
    <property type="nucleotide sequence ID" value="NZ_JAECZC010000049.1"/>
</dbReference>